<keyword evidence="2" id="KW-1185">Reference proteome</keyword>
<organism evidence="1 2">
    <name type="scientific">Agromyces mariniharenae</name>
    <dbReference type="NCBI Taxonomy" id="2604423"/>
    <lineage>
        <taxon>Bacteria</taxon>
        <taxon>Bacillati</taxon>
        <taxon>Actinomycetota</taxon>
        <taxon>Actinomycetes</taxon>
        <taxon>Micrococcales</taxon>
        <taxon>Microbacteriaceae</taxon>
        <taxon>Agromyces</taxon>
    </lineage>
</organism>
<accession>A0A5S4V5I8</accession>
<evidence type="ECO:0000313" key="2">
    <source>
        <dbReference type="Proteomes" id="UP000325243"/>
    </source>
</evidence>
<comment type="caution">
    <text evidence="1">The sequence shown here is derived from an EMBL/GenBank/DDBJ whole genome shotgun (WGS) entry which is preliminary data.</text>
</comment>
<gene>
    <name evidence="1" type="ORF">FYC51_06380</name>
</gene>
<proteinExistence type="predicted"/>
<reference evidence="1 2" key="1">
    <citation type="submission" date="2019-08" db="EMBL/GenBank/DDBJ databases">
        <authorList>
            <person name="Hu J."/>
        </authorList>
    </citation>
    <scope>NUCLEOTIDE SEQUENCE [LARGE SCALE GENOMIC DNA]</scope>
    <source>
        <strain evidence="1 2">NEAU-184</strain>
    </source>
</reference>
<dbReference type="EMBL" id="VSSB01000001">
    <property type="protein sequence ID" value="TYL53309.1"/>
    <property type="molecule type" value="Genomic_DNA"/>
</dbReference>
<sequence length="111" mass="12038">MESTGSTPYGAIVSEPGGARIMGRGMPEILIPWDELVDVSVSAYDAGQDVERVLSFGHASGHVVEVWHRADGWERAISDLGTYMSLVVDDPVARCRTITPDDEPVILARAR</sequence>
<dbReference type="RefSeq" id="WP_148732778.1">
    <property type="nucleotide sequence ID" value="NZ_VSSB01000001.1"/>
</dbReference>
<dbReference type="Proteomes" id="UP000325243">
    <property type="component" value="Unassembled WGS sequence"/>
</dbReference>
<protein>
    <submittedName>
        <fullName evidence="1">Uncharacterized protein</fullName>
    </submittedName>
</protein>
<dbReference type="AlphaFoldDB" id="A0A5S4V5I8"/>
<name>A0A5S4V5I8_9MICO</name>
<evidence type="ECO:0000313" key="1">
    <source>
        <dbReference type="EMBL" id="TYL53309.1"/>
    </source>
</evidence>